<dbReference type="InterPro" id="IPR012910">
    <property type="entry name" value="Plug_dom"/>
</dbReference>
<dbReference type="Pfam" id="PF13715">
    <property type="entry name" value="CarbopepD_reg_2"/>
    <property type="match status" value="1"/>
</dbReference>
<dbReference type="SUPFAM" id="SSF49464">
    <property type="entry name" value="Carboxypeptidase regulatory domain-like"/>
    <property type="match status" value="1"/>
</dbReference>
<dbReference type="SMART" id="SM00327">
    <property type="entry name" value="VWA"/>
    <property type="match status" value="1"/>
</dbReference>
<comment type="caution">
    <text evidence="4">The sequence shown here is derived from an EMBL/GenBank/DDBJ whole genome shotgun (WGS) entry which is preliminary data.</text>
</comment>
<sequence>MRLLQYILFAFLITGISNAQEIKVTGKVTDDQGLPLPGVNIVVKASTNGTQTDFDGNYTILATIGDTLMFSYVGFETAEEKITTNSTIIDVMMISSSAELDEVVVTAYGSNRVRKSTSYAVSSNRPRRKGRKHRQRRKNKSAGVQVFGTGNILKVRGVSSVSATKQPLYVVDGVPVDNKDIAVVNSIDPTKIAKVEVLRDKKATSVYGAKAKHGCIVITTHSGNYNVQNDESYREIVENDFKKVQMAPLSTFSIDVDKASYSNIRRMINNGVNVPADAVKIEEMINYFNYQYEQPKDEHPFAIHTEHASTPWNTKTQLVKIGLKGKEIPQHEIPASNLVFLIDVSGSMSDSNKLPLLKKAFKLLVNQLREKDKVSIVVYAGAAGMVLKPTSGANKHEINQALQNLEAGGSTAGGEGIRLAYKIAKENFIKNGNNRVILATDGDFNVGISSDKDMKKLIEEKRKSDVFLTCLGFGMGNYKDSKLEVLADTGNGNHAYIDTMQEAQRVLGKEFGGTLYTIAKDVKIQVEFNPEKVQAYRLIGYENRLLADEDFIDDTKDAGELGSGHTVTALYEVIPVGIKSKYLKEIADLKYTNSTINKEYGDELLTVKFRYKRPQEKKSIEMAHVLQINTKTSVSQDFNFAASVAWFGMKLRGSKYIENQNLKDIIALAETNKEKDNLGYKAEFVRLMNSYQGL</sequence>
<protein>
    <submittedName>
        <fullName evidence="4">von Willebrand factor A</fullName>
    </submittedName>
</protein>
<dbReference type="SUPFAM" id="SSF53300">
    <property type="entry name" value="vWA-like"/>
    <property type="match status" value="1"/>
</dbReference>
<dbReference type="InterPro" id="IPR008969">
    <property type="entry name" value="CarboxyPept-like_regulatory"/>
</dbReference>
<dbReference type="STRING" id="1317122.ATO12_03220"/>
<feature type="domain" description="VWFA" evidence="3">
    <location>
        <begin position="337"/>
        <end position="515"/>
    </location>
</feature>
<feature type="signal peptide" evidence="2">
    <location>
        <begin position="1"/>
        <end position="19"/>
    </location>
</feature>
<dbReference type="PANTHER" id="PTHR10579">
    <property type="entry name" value="CALCIUM-ACTIVATED CHLORIDE CHANNEL REGULATOR"/>
    <property type="match status" value="1"/>
</dbReference>
<evidence type="ECO:0000313" key="4">
    <source>
        <dbReference type="EMBL" id="EZH75812.1"/>
    </source>
</evidence>
<accession>A0A023C0F4</accession>
<reference evidence="4 5" key="1">
    <citation type="submission" date="2014-04" db="EMBL/GenBank/DDBJ databases">
        <title>Aquimarina sp. 22II-S11-z7 Genome Sequencing.</title>
        <authorList>
            <person name="Lai Q."/>
        </authorList>
    </citation>
    <scope>NUCLEOTIDE SEQUENCE [LARGE SCALE GENOMIC DNA]</scope>
    <source>
        <strain evidence="4 5">22II-S11-z7</strain>
    </source>
</reference>
<dbReference type="Gene3D" id="3.40.50.410">
    <property type="entry name" value="von Willebrand factor, type A domain"/>
    <property type="match status" value="1"/>
</dbReference>
<keyword evidence="5" id="KW-1185">Reference proteome</keyword>
<dbReference type="InterPro" id="IPR036465">
    <property type="entry name" value="vWFA_dom_sf"/>
</dbReference>
<dbReference type="AlphaFoldDB" id="A0A023C0F4"/>
<dbReference type="Proteomes" id="UP000023541">
    <property type="component" value="Unassembled WGS sequence"/>
</dbReference>
<dbReference type="PROSITE" id="PS50234">
    <property type="entry name" value="VWFA"/>
    <property type="match status" value="1"/>
</dbReference>
<dbReference type="InterPro" id="IPR051266">
    <property type="entry name" value="CLCR"/>
</dbReference>
<dbReference type="Pfam" id="PF00092">
    <property type="entry name" value="VWA"/>
    <property type="match status" value="1"/>
</dbReference>
<proteinExistence type="predicted"/>
<dbReference type="RefSeq" id="WP_034238530.1">
    <property type="nucleotide sequence ID" value="NZ_AQRA01000001.1"/>
</dbReference>
<dbReference type="EMBL" id="AQRA01000001">
    <property type="protein sequence ID" value="EZH75812.1"/>
    <property type="molecule type" value="Genomic_DNA"/>
</dbReference>
<dbReference type="OrthoDB" id="9768177at2"/>
<evidence type="ECO:0000256" key="2">
    <source>
        <dbReference type="SAM" id="SignalP"/>
    </source>
</evidence>
<dbReference type="SUPFAM" id="SSF56935">
    <property type="entry name" value="Porins"/>
    <property type="match status" value="1"/>
</dbReference>
<dbReference type="eggNOG" id="COG2304">
    <property type="taxonomic scope" value="Bacteria"/>
</dbReference>
<keyword evidence="2" id="KW-0732">Signal</keyword>
<feature type="chain" id="PRO_5001512531" evidence="2">
    <location>
        <begin position="20"/>
        <end position="694"/>
    </location>
</feature>
<dbReference type="InterPro" id="IPR022156">
    <property type="entry name" value="Uncharacterised_YfbK_N"/>
</dbReference>
<evidence type="ECO:0000313" key="5">
    <source>
        <dbReference type="Proteomes" id="UP000023541"/>
    </source>
</evidence>
<dbReference type="Pfam" id="PF07715">
    <property type="entry name" value="Plug"/>
    <property type="match status" value="1"/>
</dbReference>
<dbReference type="Gene3D" id="2.60.40.1120">
    <property type="entry name" value="Carboxypeptidase-like, regulatory domain"/>
    <property type="match status" value="1"/>
</dbReference>
<dbReference type="InterPro" id="IPR037066">
    <property type="entry name" value="Plug_dom_sf"/>
</dbReference>
<dbReference type="PANTHER" id="PTHR10579:SF43">
    <property type="entry name" value="ZINC FINGER (C3HC4-TYPE RING FINGER) FAMILY PROTEIN"/>
    <property type="match status" value="1"/>
</dbReference>
<dbReference type="Gene3D" id="2.170.130.10">
    <property type="entry name" value="TonB-dependent receptor, plug domain"/>
    <property type="match status" value="1"/>
</dbReference>
<gene>
    <name evidence="4" type="ORF">ATO12_03220</name>
</gene>
<organism evidence="4 5">
    <name type="scientific">Aquimarina atlantica</name>
    <dbReference type="NCBI Taxonomy" id="1317122"/>
    <lineage>
        <taxon>Bacteria</taxon>
        <taxon>Pseudomonadati</taxon>
        <taxon>Bacteroidota</taxon>
        <taxon>Flavobacteriia</taxon>
        <taxon>Flavobacteriales</taxon>
        <taxon>Flavobacteriaceae</taxon>
        <taxon>Aquimarina</taxon>
    </lineage>
</organism>
<evidence type="ECO:0000256" key="1">
    <source>
        <dbReference type="SAM" id="MobiDB-lite"/>
    </source>
</evidence>
<feature type="region of interest" description="Disordered" evidence="1">
    <location>
        <begin position="116"/>
        <end position="141"/>
    </location>
</feature>
<feature type="compositionally biased region" description="Basic residues" evidence="1">
    <location>
        <begin position="125"/>
        <end position="140"/>
    </location>
</feature>
<dbReference type="Pfam" id="PF12034">
    <property type="entry name" value="YfbK_C"/>
    <property type="match status" value="1"/>
</dbReference>
<name>A0A023C0F4_9FLAO</name>
<evidence type="ECO:0000259" key="3">
    <source>
        <dbReference type="PROSITE" id="PS50234"/>
    </source>
</evidence>
<dbReference type="InterPro" id="IPR021908">
    <property type="entry name" value="YfbK_C"/>
</dbReference>
<dbReference type="Pfam" id="PF12450">
    <property type="entry name" value="vWF_A"/>
    <property type="match status" value="1"/>
</dbReference>
<dbReference type="CDD" id="cd01465">
    <property type="entry name" value="vWA_subgroup"/>
    <property type="match status" value="1"/>
</dbReference>
<dbReference type="InterPro" id="IPR002035">
    <property type="entry name" value="VWF_A"/>
</dbReference>